<dbReference type="EMBL" id="LDAU01000057">
    <property type="protein sequence ID" value="KRX08819.1"/>
    <property type="molecule type" value="Genomic_DNA"/>
</dbReference>
<evidence type="ECO:0000313" key="3">
    <source>
        <dbReference type="EMBL" id="KRX08819.1"/>
    </source>
</evidence>
<feature type="region of interest" description="Disordered" evidence="2">
    <location>
        <begin position="20"/>
        <end position="44"/>
    </location>
</feature>
<keyword evidence="1" id="KW-0175">Coiled coil</keyword>
<name>A0A0V0R2T0_PSEPJ</name>
<feature type="compositionally biased region" description="Low complexity" evidence="2">
    <location>
        <begin position="20"/>
        <end position="31"/>
    </location>
</feature>
<comment type="caution">
    <text evidence="3">The sequence shown here is derived from an EMBL/GenBank/DDBJ whole genome shotgun (WGS) entry which is preliminary data.</text>
</comment>
<sequence>MNKIKTNLRGIIKITNSKQINQKKQINQQQKGNKKNDNQPDYINMPKNYIKKITNRAEFSSPKGQEIKNTLLSEVLTIEKDFQNVERVKRNNQKLQAEFEAKEKNMRKQEDIQLRIQNVQYIQLIQKNYLN</sequence>
<evidence type="ECO:0000313" key="4">
    <source>
        <dbReference type="Proteomes" id="UP000054937"/>
    </source>
</evidence>
<protein>
    <submittedName>
        <fullName evidence="3">Uncharacterized protein</fullName>
    </submittedName>
</protein>
<evidence type="ECO:0000256" key="1">
    <source>
        <dbReference type="SAM" id="Coils"/>
    </source>
</evidence>
<dbReference type="InParanoid" id="A0A0V0R2T0"/>
<dbReference type="Proteomes" id="UP000054937">
    <property type="component" value="Unassembled WGS sequence"/>
</dbReference>
<dbReference type="AlphaFoldDB" id="A0A0V0R2T0"/>
<reference evidence="3 4" key="1">
    <citation type="journal article" date="2015" name="Sci. Rep.">
        <title>Genome of the facultative scuticociliatosis pathogen Pseudocohnilembus persalinus provides insight into its virulence through horizontal gene transfer.</title>
        <authorList>
            <person name="Xiong J."/>
            <person name="Wang G."/>
            <person name="Cheng J."/>
            <person name="Tian M."/>
            <person name="Pan X."/>
            <person name="Warren A."/>
            <person name="Jiang C."/>
            <person name="Yuan D."/>
            <person name="Miao W."/>
        </authorList>
    </citation>
    <scope>NUCLEOTIDE SEQUENCE [LARGE SCALE GENOMIC DNA]</scope>
    <source>
        <strain evidence="3">36N120E</strain>
    </source>
</reference>
<proteinExistence type="predicted"/>
<gene>
    <name evidence="3" type="ORF">PPERSA_08923</name>
</gene>
<accession>A0A0V0R2T0</accession>
<keyword evidence="4" id="KW-1185">Reference proteome</keyword>
<organism evidence="3 4">
    <name type="scientific">Pseudocohnilembus persalinus</name>
    <name type="common">Ciliate</name>
    <dbReference type="NCBI Taxonomy" id="266149"/>
    <lineage>
        <taxon>Eukaryota</taxon>
        <taxon>Sar</taxon>
        <taxon>Alveolata</taxon>
        <taxon>Ciliophora</taxon>
        <taxon>Intramacronucleata</taxon>
        <taxon>Oligohymenophorea</taxon>
        <taxon>Scuticociliatia</taxon>
        <taxon>Philasterida</taxon>
        <taxon>Pseudocohnilembidae</taxon>
        <taxon>Pseudocohnilembus</taxon>
    </lineage>
</organism>
<feature type="coiled-coil region" evidence="1">
    <location>
        <begin position="78"/>
        <end position="112"/>
    </location>
</feature>
<evidence type="ECO:0000256" key="2">
    <source>
        <dbReference type="SAM" id="MobiDB-lite"/>
    </source>
</evidence>